<dbReference type="AlphaFoldDB" id="A0A1B7MLI3"/>
<keyword evidence="3 5" id="KW-1133">Transmembrane helix</keyword>
<evidence type="ECO:0000256" key="4">
    <source>
        <dbReference type="ARBA" id="ARBA00023136"/>
    </source>
</evidence>
<evidence type="ECO:0000256" key="5">
    <source>
        <dbReference type="SAM" id="Phobius"/>
    </source>
</evidence>
<dbReference type="PANTHER" id="PTHR47567">
    <property type="entry name" value="MITOCHONDRIAL SUBSTRATE/SOLUTE CARRIER"/>
    <property type="match status" value="1"/>
</dbReference>
<keyword evidence="2 5" id="KW-0812">Transmembrane</keyword>
<proteinExistence type="predicted"/>
<gene>
    <name evidence="6" type="ORF">K503DRAFT_523138</name>
</gene>
<dbReference type="InParanoid" id="A0A1B7MLI3"/>
<dbReference type="OrthoDB" id="409948at2759"/>
<protein>
    <submittedName>
        <fullName evidence="6">Uncharacterized protein</fullName>
    </submittedName>
</protein>
<reference evidence="6 7" key="1">
    <citation type="submission" date="2016-06" db="EMBL/GenBank/DDBJ databases">
        <title>Comparative genomics of the ectomycorrhizal sister species Rhizopogon vinicolor and Rhizopogon vesiculosus (Basidiomycota: Boletales) reveals a divergence of the mating type B locus.</title>
        <authorList>
            <consortium name="DOE Joint Genome Institute"/>
            <person name="Mujic A.B."/>
            <person name="Kuo A."/>
            <person name="Tritt A."/>
            <person name="Lipzen A."/>
            <person name="Chen C."/>
            <person name="Johnson J."/>
            <person name="Sharma A."/>
            <person name="Barry K."/>
            <person name="Grigoriev I.V."/>
            <person name="Spatafora J.W."/>
        </authorList>
    </citation>
    <scope>NUCLEOTIDE SEQUENCE [LARGE SCALE GENOMIC DNA]</scope>
    <source>
        <strain evidence="6 7">AM-OR11-026</strain>
    </source>
</reference>
<dbReference type="PANTHER" id="PTHR47567:SF1">
    <property type="entry name" value="NAD-DEPENDENT EPIMERASE_DEHYDRATASE DOMAIN-CONTAINING PROTEIN"/>
    <property type="match status" value="1"/>
</dbReference>
<keyword evidence="7" id="KW-1185">Reference proteome</keyword>
<evidence type="ECO:0000256" key="1">
    <source>
        <dbReference type="ARBA" id="ARBA00004370"/>
    </source>
</evidence>
<name>A0A1B7MLI3_9AGAM</name>
<feature type="transmembrane region" description="Helical" evidence="5">
    <location>
        <begin position="21"/>
        <end position="40"/>
    </location>
</feature>
<dbReference type="Proteomes" id="UP000092154">
    <property type="component" value="Unassembled WGS sequence"/>
</dbReference>
<evidence type="ECO:0000313" key="6">
    <source>
        <dbReference type="EMBL" id="OAX33439.1"/>
    </source>
</evidence>
<dbReference type="InterPro" id="IPR023395">
    <property type="entry name" value="MCP_dom_sf"/>
</dbReference>
<evidence type="ECO:0000256" key="2">
    <source>
        <dbReference type="ARBA" id="ARBA00022692"/>
    </source>
</evidence>
<dbReference type="GO" id="GO:0016020">
    <property type="term" value="C:membrane"/>
    <property type="evidence" value="ECO:0007669"/>
    <property type="project" value="UniProtKB-SubCell"/>
</dbReference>
<dbReference type="SUPFAM" id="SSF103506">
    <property type="entry name" value="Mitochondrial carrier"/>
    <property type="match status" value="1"/>
</dbReference>
<evidence type="ECO:0000256" key="3">
    <source>
        <dbReference type="ARBA" id="ARBA00022989"/>
    </source>
</evidence>
<evidence type="ECO:0000313" key="7">
    <source>
        <dbReference type="Proteomes" id="UP000092154"/>
    </source>
</evidence>
<accession>A0A1B7MLI3</accession>
<sequence length="127" mass="14006">MKQRQQVEIYLVNKKYDIGSLWHSAFAIAAATFVGHYPWFGTYNYLDAVLPLPVNIPQELLRSAVIECAASLVSDTISNSLRMVKSHHQVNGAQIGYIEAAYAVIEADGIKGLFGRGLKTRILVNGL</sequence>
<keyword evidence="4 5" id="KW-0472">Membrane</keyword>
<dbReference type="Gene3D" id="1.50.40.10">
    <property type="entry name" value="Mitochondrial carrier domain"/>
    <property type="match status" value="1"/>
</dbReference>
<comment type="subcellular location">
    <subcellularLocation>
        <location evidence="1">Membrane</location>
    </subcellularLocation>
</comment>
<dbReference type="STRING" id="1314800.A0A1B7MLI3"/>
<dbReference type="EMBL" id="KV448768">
    <property type="protein sequence ID" value="OAX33439.1"/>
    <property type="molecule type" value="Genomic_DNA"/>
</dbReference>
<organism evidence="6 7">
    <name type="scientific">Rhizopogon vinicolor AM-OR11-026</name>
    <dbReference type="NCBI Taxonomy" id="1314800"/>
    <lineage>
        <taxon>Eukaryota</taxon>
        <taxon>Fungi</taxon>
        <taxon>Dikarya</taxon>
        <taxon>Basidiomycota</taxon>
        <taxon>Agaricomycotina</taxon>
        <taxon>Agaricomycetes</taxon>
        <taxon>Agaricomycetidae</taxon>
        <taxon>Boletales</taxon>
        <taxon>Suillineae</taxon>
        <taxon>Rhizopogonaceae</taxon>
        <taxon>Rhizopogon</taxon>
    </lineage>
</organism>